<evidence type="ECO:0000313" key="4">
    <source>
        <dbReference type="Proteomes" id="UP001598019"/>
    </source>
</evidence>
<organism evidence="3 4">
    <name type="scientific">Aquirufa esocilacus</name>
    <dbReference type="NCBI Taxonomy" id="3096513"/>
    <lineage>
        <taxon>Bacteria</taxon>
        <taxon>Pseudomonadati</taxon>
        <taxon>Bacteroidota</taxon>
        <taxon>Cytophagia</taxon>
        <taxon>Cytophagales</taxon>
        <taxon>Flectobacillaceae</taxon>
        <taxon>Aquirufa</taxon>
    </lineage>
</organism>
<dbReference type="EMBL" id="JBBKXX010000002">
    <property type="protein sequence ID" value="MFD3408463.1"/>
    <property type="molecule type" value="Genomic_DNA"/>
</dbReference>
<keyword evidence="3" id="KW-0675">Receptor</keyword>
<feature type="chain" id="PRO_5045065328" evidence="1">
    <location>
        <begin position="18"/>
        <end position="781"/>
    </location>
</feature>
<dbReference type="Gene3D" id="2.60.40.1120">
    <property type="entry name" value="Carboxypeptidase-like, regulatory domain"/>
    <property type="match status" value="1"/>
</dbReference>
<dbReference type="Pfam" id="PF13715">
    <property type="entry name" value="CarbopepD_reg_2"/>
    <property type="match status" value="1"/>
</dbReference>
<comment type="caution">
    <text evidence="3">The sequence shown here is derived from an EMBL/GenBank/DDBJ whole genome shotgun (WGS) entry which is preliminary data.</text>
</comment>
<dbReference type="Pfam" id="PF07715">
    <property type="entry name" value="Plug"/>
    <property type="match status" value="1"/>
</dbReference>
<dbReference type="Gene3D" id="2.170.130.10">
    <property type="entry name" value="TonB-dependent receptor, plug domain"/>
    <property type="match status" value="1"/>
</dbReference>
<feature type="domain" description="TonB-dependent receptor plug" evidence="2">
    <location>
        <begin position="128"/>
        <end position="231"/>
    </location>
</feature>
<dbReference type="Proteomes" id="UP001598019">
    <property type="component" value="Unassembled WGS sequence"/>
</dbReference>
<name>A0ABW6DIF0_9BACT</name>
<gene>
    <name evidence="3" type="ORF">SKC37_07330</name>
</gene>
<accession>A0ABW6DIF0</accession>
<dbReference type="SUPFAM" id="SSF56935">
    <property type="entry name" value="Porins"/>
    <property type="match status" value="1"/>
</dbReference>
<sequence length="781" mass="86273">MWRFLSILLLISFNALTQNNTQTIRGVITDKLSQTPIPGASIQIASLQKGVATDSLGQFSLKNIPPNRYEIKVTSVGYKNVTLPNVIVISGKEVILDIQLEELFNQLSEVVVKASNKGGTINKLASVSARTFSMEEVNRYAGGRSDPARLAANFAGVSAPDDSRNDIVIRGNSPVGVLWRIDGMNVTNPNHFASVGTTGGAVSALNTNLLKNSDFFTSAFPAEYGNATAGVFDLGFRSGNNKKRETTLQMGVITGLEATTEGPFSKKSDASYVVGYRYSLAGVAQKMGVDIGTTALPTYQDLSFKVASGTSKYGKFSLFGILANSTIEISGGSSSSLYGNGNQVDFASKIGITGLNHFKQLTSKSYITSTLGVSYSSNDQTSYDFDRNDNLDFIKEVNNVARTSYNFSSTYHSKLNARTFIKVGIRNEVIDLYLNYKTKNRARDTYMQLWDYNSSTNLAQAFAHVKYDVSERLTMNAGLNTQLFSLNNSTSVEPRLGLIYATSDNSSLNFGYGLNAQLQPINVYFLASTNPSGSKSYTNQGLDFTKSHHLVLGYNVQPWKDWRIKTEAYYQSIYNVPVTSYSSSYSMLNTGATFKTDLQDSLVNEGTGKNYGLELTVEKFFSDGYYGLFTTSLYDSKYVASDGIERNTAFNGKYIFNVLGGKEWTVGRAGRNKISIDVKYTNAGGRAYTPIDLLNSKATSREQLSSEEYSSFYENYYRVDFKVGYTLNSANKNRSHTVSLDLQNVTNHKNIFSQNYDNKSQSINTKYQLGFFPNVVYKWQF</sequence>
<reference evidence="3 4" key="1">
    <citation type="submission" date="2024-03" db="EMBL/GenBank/DDBJ databases">
        <title>Aquirufa genome sequencing.</title>
        <authorList>
            <person name="Pitt A."/>
            <person name="Hahn M.W."/>
        </authorList>
    </citation>
    <scope>NUCLEOTIDE SEQUENCE [LARGE SCALE GENOMIC DNA]</scope>
    <source>
        <strain evidence="3 4">HETE-83D</strain>
    </source>
</reference>
<proteinExistence type="predicted"/>
<keyword evidence="1" id="KW-0732">Signal</keyword>
<evidence type="ECO:0000259" key="2">
    <source>
        <dbReference type="Pfam" id="PF07715"/>
    </source>
</evidence>
<dbReference type="SUPFAM" id="SSF49464">
    <property type="entry name" value="Carboxypeptidase regulatory domain-like"/>
    <property type="match status" value="1"/>
</dbReference>
<dbReference type="InterPro" id="IPR012910">
    <property type="entry name" value="Plug_dom"/>
</dbReference>
<feature type="signal peptide" evidence="1">
    <location>
        <begin position="1"/>
        <end position="17"/>
    </location>
</feature>
<keyword evidence="4" id="KW-1185">Reference proteome</keyword>
<dbReference type="RefSeq" id="WP_377980851.1">
    <property type="nucleotide sequence ID" value="NZ_JBBKXX010000002.1"/>
</dbReference>
<protein>
    <submittedName>
        <fullName evidence="3">TonB-dependent receptor</fullName>
    </submittedName>
</protein>
<evidence type="ECO:0000256" key="1">
    <source>
        <dbReference type="SAM" id="SignalP"/>
    </source>
</evidence>
<dbReference type="InterPro" id="IPR037066">
    <property type="entry name" value="Plug_dom_sf"/>
</dbReference>
<evidence type="ECO:0000313" key="3">
    <source>
        <dbReference type="EMBL" id="MFD3408463.1"/>
    </source>
</evidence>
<dbReference type="InterPro" id="IPR008969">
    <property type="entry name" value="CarboxyPept-like_regulatory"/>
</dbReference>